<dbReference type="PANTHER" id="PTHR28489:SF1">
    <property type="entry name" value="PROTEIN RD3"/>
    <property type="match status" value="1"/>
</dbReference>
<dbReference type="Ensembl" id="ENSLACT00000014712.1">
    <property type="protein sequence ID" value="ENSLACP00000014611.1"/>
    <property type="gene ID" value="ENSLACG00000012861.1"/>
</dbReference>
<dbReference type="RefSeq" id="XP_006002484.1">
    <property type="nucleotide sequence ID" value="XM_006002422.2"/>
</dbReference>
<organism evidence="1 2">
    <name type="scientific">Latimeria chalumnae</name>
    <name type="common">Coelacanth</name>
    <dbReference type="NCBI Taxonomy" id="7897"/>
    <lineage>
        <taxon>Eukaryota</taxon>
        <taxon>Metazoa</taxon>
        <taxon>Chordata</taxon>
        <taxon>Craniata</taxon>
        <taxon>Vertebrata</taxon>
        <taxon>Euteleostomi</taxon>
        <taxon>Coelacanthiformes</taxon>
        <taxon>Coelacanthidae</taxon>
        <taxon>Latimeria</taxon>
    </lineage>
</organism>
<evidence type="ECO:0000313" key="1">
    <source>
        <dbReference type="Ensembl" id="ENSLACP00000014611.1"/>
    </source>
</evidence>
<dbReference type="InterPro" id="IPR028092">
    <property type="entry name" value="RD3"/>
</dbReference>
<sequence>MSLASWFKWSEPYYQQSQRSSVDLVTETLMLELGWQMKQAERLQRERENEYRRIKTGVDYSWLVSYPRNNYDITPRERLELEDACAKIHPSTCGTVILRFRQLVVEYEPEVQEVSQLFRSVLQEAIEKTREEEEAKKLTRQWSTKRAISLSLITFRSRGRIYPFSSDIRTISEDVERDAGPTRRVWSMPEFRTAKEF</sequence>
<dbReference type="Proteomes" id="UP000008672">
    <property type="component" value="Unassembled WGS sequence"/>
</dbReference>
<dbReference type="EMBL" id="AFYH01130334">
    <property type="status" value="NOT_ANNOTATED_CDS"/>
    <property type="molecule type" value="Genomic_DNA"/>
</dbReference>
<dbReference type="CTD" id="343035"/>
<gene>
    <name evidence="1" type="primary">RD3</name>
</gene>
<dbReference type="Pfam" id="PF14473">
    <property type="entry name" value="RD3"/>
    <property type="match status" value="1"/>
</dbReference>
<accession>H3AY90</accession>
<keyword evidence="2" id="KW-1185">Reference proteome</keyword>
<dbReference type="HOGENOM" id="CLU_107621_0_0_1"/>
<dbReference type="eggNOG" id="ENOG502QTP1">
    <property type="taxonomic scope" value="Eukaryota"/>
</dbReference>
<dbReference type="FunCoup" id="H3AY90">
    <property type="interactions" value="54"/>
</dbReference>
<dbReference type="OMA" id="MNFRSRI"/>
<dbReference type="InParanoid" id="H3AY90"/>
<protein>
    <submittedName>
        <fullName evidence="1">RD3 regulator of GUCY2D</fullName>
    </submittedName>
</protein>
<dbReference type="PANTHER" id="PTHR28489">
    <property type="entry name" value="RENTINAL DEGENERATION 3-LIKE"/>
    <property type="match status" value="1"/>
</dbReference>
<dbReference type="OrthoDB" id="10072259at2759"/>
<evidence type="ECO:0000313" key="2">
    <source>
        <dbReference type="Proteomes" id="UP000008672"/>
    </source>
</evidence>
<dbReference type="GeneTree" id="ENSGT00390000002089"/>
<reference evidence="2" key="1">
    <citation type="submission" date="2011-08" db="EMBL/GenBank/DDBJ databases">
        <title>The draft genome of Latimeria chalumnae.</title>
        <authorList>
            <person name="Di Palma F."/>
            <person name="Alfoldi J."/>
            <person name="Johnson J."/>
            <person name="Berlin A."/>
            <person name="Gnerre S."/>
            <person name="Jaffe D."/>
            <person name="MacCallum I."/>
            <person name="Young S."/>
            <person name="Walker B.J."/>
            <person name="Lander E."/>
            <person name="Lindblad-Toh K."/>
        </authorList>
    </citation>
    <scope>NUCLEOTIDE SEQUENCE [LARGE SCALE GENOMIC DNA]</scope>
    <source>
        <strain evidence="2">Wild caught</strain>
    </source>
</reference>
<reference evidence="1" key="2">
    <citation type="submission" date="2025-08" db="UniProtKB">
        <authorList>
            <consortium name="Ensembl"/>
        </authorList>
    </citation>
    <scope>IDENTIFICATION</scope>
</reference>
<dbReference type="AlphaFoldDB" id="H3AY90"/>
<reference evidence="1" key="3">
    <citation type="submission" date="2025-09" db="UniProtKB">
        <authorList>
            <consortium name="Ensembl"/>
        </authorList>
    </citation>
    <scope>IDENTIFICATION</scope>
</reference>
<name>H3AY90_LATCH</name>
<dbReference type="KEGG" id="lcm:102345234"/>
<proteinExistence type="predicted"/>
<dbReference type="GeneID" id="102345234"/>
<dbReference type="STRING" id="7897.ENSLACP00000014611"/>